<keyword evidence="1" id="KW-0472">Membrane</keyword>
<gene>
    <name evidence="2" type="ORF">A4R35_21090</name>
</gene>
<protein>
    <submittedName>
        <fullName evidence="2">Uncharacterized protein</fullName>
    </submittedName>
</protein>
<dbReference type="AlphaFoldDB" id="A0A328VLJ2"/>
<evidence type="ECO:0000313" key="2">
    <source>
        <dbReference type="EMBL" id="RAQ98049.1"/>
    </source>
</evidence>
<proteinExistence type="predicted"/>
<evidence type="ECO:0000313" key="3">
    <source>
        <dbReference type="Proteomes" id="UP000248706"/>
    </source>
</evidence>
<keyword evidence="3" id="KW-1185">Reference proteome</keyword>
<keyword evidence="1" id="KW-1133">Transmembrane helix</keyword>
<comment type="caution">
    <text evidence="2">The sequence shown here is derived from an EMBL/GenBank/DDBJ whole genome shotgun (WGS) entry which is preliminary data.</text>
</comment>
<keyword evidence="1" id="KW-0812">Transmembrane</keyword>
<accession>A0A328VLJ2</accession>
<dbReference type="EMBL" id="MCIF01000002">
    <property type="protein sequence ID" value="RAQ98049.1"/>
    <property type="molecule type" value="Genomic_DNA"/>
</dbReference>
<dbReference type="Proteomes" id="UP000248706">
    <property type="component" value="Unassembled WGS sequence"/>
</dbReference>
<feature type="transmembrane region" description="Helical" evidence="1">
    <location>
        <begin position="6"/>
        <end position="26"/>
    </location>
</feature>
<feature type="transmembrane region" description="Helical" evidence="1">
    <location>
        <begin position="38"/>
        <end position="58"/>
    </location>
</feature>
<dbReference type="RefSeq" id="WP_112432983.1">
    <property type="nucleotide sequence ID" value="NZ_MCIF01000002.1"/>
</dbReference>
<evidence type="ECO:0000256" key="1">
    <source>
        <dbReference type="SAM" id="Phobius"/>
    </source>
</evidence>
<sequence length="103" mass="10432">MTLSLALALTGLWLLIGLFCGLLGGAAHPRWRQAGWRAWLLLLGLAMAGAVLSAWPAVWLLGKLAAGALALGCAALVTLVVPPCLATRLTVAAPPQQGDGPAG</sequence>
<feature type="transmembrane region" description="Helical" evidence="1">
    <location>
        <begin position="64"/>
        <end position="86"/>
    </location>
</feature>
<organism evidence="2 3">
    <name type="scientific">Thermogemmatispora tikiterensis</name>
    <dbReference type="NCBI Taxonomy" id="1825093"/>
    <lineage>
        <taxon>Bacteria</taxon>
        <taxon>Bacillati</taxon>
        <taxon>Chloroflexota</taxon>
        <taxon>Ktedonobacteria</taxon>
        <taxon>Thermogemmatisporales</taxon>
        <taxon>Thermogemmatisporaceae</taxon>
        <taxon>Thermogemmatispora</taxon>
    </lineage>
</organism>
<name>A0A328VLJ2_9CHLR</name>
<reference evidence="2 3" key="1">
    <citation type="submission" date="2016-08" db="EMBL/GenBank/DDBJ databases">
        <title>Analysis of Carbohydrate Active Enzymes in Thermogemmatispora T81 Reveals Carbohydrate Degradation Ability.</title>
        <authorList>
            <person name="Tomazini A."/>
            <person name="Lal S."/>
            <person name="Stott M."/>
            <person name="Henrissat B."/>
            <person name="Polikarpov I."/>
            <person name="Sparling R."/>
            <person name="Levin D.B."/>
        </authorList>
    </citation>
    <scope>NUCLEOTIDE SEQUENCE [LARGE SCALE GENOMIC DNA]</scope>
    <source>
        <strain evidence="2 3">T81</strain>
    </source>
</reference>